<evidence type="ECO:0000313" key="1">
    <source>
        <dbReference type="EMBL" id="PWE15151.1"/>
    </source>
</evidence>
<accession>A0A2U2BMB0</accession>
<protein>
    <recommendedName>
        <fullName evidence="3">Apea-like HEPN domain-containing protein</fullName>
    </recommendedName>
</protein>
<dbReference type="EMBL" id="QEXO01000002">
    <property type="protein sequence ID" value="PWE15151.1"/>
    <property type="molecule type" value="Genomic_DNA"/>
</dbReference>
<dbReference type="Proteomes" id="UP000245216">
    <property type="component" value="Unassembled WGS sequence"/>
</dbReference>
<evidence type="ECO:0000313" key="2">
    <source>
        <dbReference type="Proteomes" id="UP000245216"/>
    </source>
</evidence>
<evidence type="ECO:0008006" key="3">
    <source>
        <dbReference type="Google" id="ProtNLM"/>
    </source>
</evidence>
<comment type="caution">
    <text evidence="1">The sequence shown here is derived from an EMBL/GenBank/DDBJ whole genome shotgun (WGS) entry which is preliminary data.</text>
</comment>
<organism evidence="1 2">
    <name type="scientific">Alcaligenes faecalis</name>
    <dbReference type="NCBI Taxonomy" id="511"/>
    <lineage>
        <taxon>Bacteria</taxon>
        <taxon>Pseudomonadati</taxon>
        <taxon>Pseudomonadota</taxon>
        <taxon>Betaproteobacteria</taxon>
        <taxon>Burkholderiales</taxon>
        <taxon>Alcaligenaceae</taxon>
        <taxon>Alcaligenes</taxon>
    </lineage>
</organism>
<dbReference type="AlphaFoldDB" id="A0A2U2BMB0"/>
<sequence length="164" mass="18364">MEWLEQAAPGFRDIPEEDRRAILHFALLWSLFEARGLQTRASAQAILALVHERKAGGRLDAAAFQSSLAYFQQRYFVEGQFTEHFYGLNLRNNDNPTLVKQVLSGSNSDPGDSVAALLIVIYRLRNNLFHGVKWAYGIQGQRSNFEQANNALICGLTQLLPNGA</sequence>
<reference evidence="1 2" key="2">
    <citation type="submission" date="2018-05" db="EMBL/GenBank/DDBJ databases">
        <authorList>
            <person name="Lanie J.A."/>
            <person name="Ng W.-L."/>
            <person name="Kazmierczak K.M."/>
            <person name="Andrzejewski T.M."/>
            <person name="Davidsen T.M."/>
            <person name="Wayne K.J."/>
            <person name="Tettelin H."/>
            <person name="Glass J.I."/>
            <person name="Rusch D."/>
            <person name="Podicherti R."/>
            <person name="Tsui H.-C.T."/>
            <person name="Winkler M.E."/>
        </authorList>
    </citation>
    <scope>NUCLEOTIDE SEQUENCE [LARGE SCALE GENOMIC DNA]</scope>
    <source>
        <strain evidence="1 2">YBY</strain>
    </source>
</reference>
<proteinExistence type="predicted"/>
<gene>
    <name evidence="1" type="ORF">DF183_09595</name>
</gene>
<reference evidence="1 2" key="1">
    <citation type="submission" date="2018-05" db="EMBL/GenBank/DDBJ databases">
        <title>Genome Sequence of an Efficient Indole-Degrading Bacterium, Alcaligenes sp.YBY.</title>
        <authorList>
            <person name="Yang B."/>
        </authorList>
    </citation>
    <scope>NUCLEOTIDE SEQUENCE [LARGE SCALE GENOMIC DNA]</scope>
    <source>
        <strain evidence="1 2">YBY</strain>
    </source>
</reference>
<name>A0A2U2BMB0_ALCFA</name>